<dbReference type="SUPFAM" id="SSF55120">
    <property type="entry name" value="Pseudouridine synthase"/>
    <property type="match status" value="1"/>
</dbReference>
<dbReference type="InterPro" id="IPR020094">
    <property type="entry name" value="TruA/RsuA/RluB/E/F_N"/>
</dbReference>
<dbReference type="EC" id="5.4.99.-" evidence="3"/>
<feature type="domain" description="Pseudouridine synthase RsuA/RluA-like" evidence="4">
    <location>
        <begin position="4"/>
        <end position="153"/>
    </location>
</feature>
<sequence>MNRYFIIHKPFNMLSQFTGGRQTERQIGELDYDFPEGTHAVGRLDNHSEGLLILTTNKKVTRLLFQGEQPHGRTYLVRIKNVIKPVDLERLRTGVPIRIAGGEMYTTPPCKVEIVQKPANLADRVGELSDDYPHTWLLITLMEGKYHQVRKMVRSIHHPCQRLIRVSIEDLELGDLPPGGVQEMQEAEFFEKLKIANWN</sequence>
<name>A0A1N6DTB5_9BACT</name>
<dbReference type="STRING" id="536979.SAMN04488055_1057"/>
<evidence type="ECO:0000259" key="4">
    <source>
        <dbReference type="Pfam" id="PF00849"/>
    </source>
</evidence>
<dbReference type="Gene3D" id="3.30.70.1560">
    <property type="entry name" value="Alpha-L RNA-binding motif"/>
    <property type="match status" value="1"/>
</dbReference>
<dbReference type="GO" id="GO:0009982">
    <property type="term" value="F:pseudouridine synthase activity"/>
    <property type="evidence" value="ECO:0007669"/>
    <property type="project" value="InterPro"/>
</dbReference>
<dbReference type="Proteomes" id="UP000185003">
    <property type="component" value="Unassembled WGS sequence"/>
</dbReference>
<dbReference type="InterPro" id="IPR020103">
    <property type="entry name" value="PsdUridine_synth_cat_dom_sf"/>
</dbReference>
<keyword evidence="2 3" id="KW-0413">Isomerase</keyword>
<reference evidence="5 6" key="1">
    <citation type="submission" date="2016-11" db="EMBL/GenBank/DDBJ databases">
        <authorList>
            <person name="Jaros S."/>
            <person name="Januszkiewicz K."/>
            <person name="Wedrychowicz H."/>
        </authorList>
    </citation>
    <scope>NUCLEOTIDE SEQUENCE [LARGE SCALE GENOMIC DNA]</scope>
    <source>
        <strain evidence="5 6">DSM 24787</strain>
    </source>
</reference>
<protein>
    <recommendedName>
        <fullName evidence="3">Pseudouridine synthase</fullName>
        <ecNumber evidence="3">5.4.99.-</ecNumber>
    </recommendedName>
</protein>
<dbReference type="InterPro" id="IPR050343">
    <property type="entry name" value="RsuA_PseudoU_synthase"/>
</dbReference>
<dbReference type="PANTHER" id="PTHR47683:SF2">
    <property type="entry name" value="RNA-BINDING S4 DOMAIN-CONTAINING PROTEIN"/>
    <property type="match status" value="1"/>
</dbReference>
<keyword evidence="6" id="KW-1185">Reference proteome</keyword>
<dbReference type="NCBIfam" id="TIGR00093">
    <property type="entry name" value="pseudouridine synthase"/>
    <property type="match status" value="1"/>
</dbReference>
<evidence type="ECO:0000256" key="3">
    <source>
        <dbReference type="RuleBase" id="RU003887"/>
    </source>
</evidence>
<accession>A0A1N6DTB5</accession>
<evidence type="ECO:0000256" key="2">
    <source>
        <dbReference type="ARBA" id="ARBA00023235"/>
    </source>
</evidence>
<evidence type="ECO:0000313" key="6">
    <source>
        <dbReference type="Proteomes" id="UP000185003"/>
    </source>
</evidence>
<dbReference type="InterPro" id="IPR018496">
    <property type="entry name" value="PsdUridine_synth_RsuA/RluB_CS"/>
</dbReference>
<gene>
    <name evidence="5" type="ORF">SAMN04488055_1057</name>
</gene>
<dbReference type="InterPro" id="IPR042092">
    <property type="entry name" value="PsdUridine_s_RsuA/RluB/E/F_cat"/>
</dbReference>
<comment type="similarity">
    <text evidence="1 3">Belongs to the pseudouridine synthase RsuA family.</text>
</comment>
<dbReference type="Pfam" id="PF00849">
    <property type="entry name" value="PseudoU_synth_2"/>
    <property type="match status" value="1"/>
</dbReference>
<dbReference type="GO" id="GO:0006364">
    <property type="term" value="P:rRNA processing"/>
    <property type="evidence" value="ECO:0007669"/>
    <property type="project" value="UniProtKB-ARBA"/>
</dbReference>
<dbReference type="RefSeq" id="WP_074238236.1">
    <property type="nucleotide sequence ID" value="NZ_FSRA01000001.1"/>
</dbReference>
<organism evidence="5 6">
    <name type="scientific">Chitinophaga niabensis</name>
    <dbReference type="NCBI Taxonomy" id="536979"/>
    <lineage>
        <taxon>Bacteria</taxon>
        <taxon>Pseudomonadati</taxon>
        <taxon>Bacteroidota</taxon>
        <taxon>Chitinophagia</taxon>
        <taxon>Chitinophagales</taxon>
        <taxon>Chitinophagaceae</taxon>
        <taxon>Chitinophaga</taxon>
    </lineage>
</organism>
<dbReference type="Gene3D" id="3.30.70.580">
    <property type="entry name" value="Pseudouridine synthase I, catalytic domain, N-terminal subdomain"/>
    <property type="match status" value="1"/>
</dbReference>
<dbReference type="InterPro" id="IPR006145">
    <property type="entry name" value="PsdUridine_synth_RsuA/RluA"/>
</dbReference>
<dbReference type="GO" id="GO:0003723">
    <property type="term" value="F:RNA binding"/>
    <property type="evidence" value="ECO:0007669"/>
    <property type="project" value="InterPro"/>
</dbReference>
<dbReference type="EMBL" id="FSRA01000001">
    <property type="protein sequence ID" value="SIN73934.1"/>
    <property type="molecule type" value="Genomic_DNA"/>
</dbReference>
<dbReference type="GO" id="GO:0140098">
    <property type="term" value="F:catalytic activity, acting on RNA"/>
    <property type="evidence" value="ECO:0007669"/>
    <property type="project" value="UniProtKB-ARBA"/>
</dbReference>
<dbReference type="PANTHER" id="PTHR47683">
    <property type="entry name" value="PSEUDOURIDINE SYNTHASE FAMILY PROTEIN-RELATED"/>
    <property type="match status" value="1"/>
</dbReference>
<proteinExistence type="inferred from homology"/>
<dbReference type="GO" id="GO:0001522">
    <property type="term" value="P:pseudouridine synthesis"/>
    <property type="evidence" value="ECO:0007669"/>
    <property type="project" value="InterPro"/>
</dbReference>
<evidence type="ECO:0000256" key="1">
    <source>
        <dbReference type="ARBA" id="ARBA00008348"/>
    </source>
</evidence>
<dbReference type="AlphaFoldDB" id="A0A1N6DTB5"/>
<dbReference type="InterPro" id="IPR000748">
    <property type="entry name" value="PsdUridine_synth_RsuA/RluB/E/F"/>
</dbReference>
<dbReference type="OrthoDB" id="1012272at2"/>
<dbReference type="PROSITE" id="PS01149">
    <property type="entry name" value="PSI_RSU"/>
    <property type="match status" value="1"/>
</dbReference>
<evidence type="ECO:0000313" key="5">
    <source>
        <dbReference type="EMBL" id="SIN73934.1"/>
    </source>
</evidence>